<dbReference type="InterPro" id="IPR009613">
    <property type="entry name" value="LMF"/>
</dbReference>
<evidence type="ECO:0000313" key="5">
    <source>
        <dbReference type="Proteomes" id="UP000712673"/>
    </source>
</evidence>
<feature type="non-terminal residue" evidence="4">
    <location>
        <position position="1"/>
    </location>
</feature>
<dbReference type="PANTHER" id="PTHR14463">
    <property type="entry name" value="LIPASE MATURATION FACTOR"/>
    <property type="match status" value="1"/>
</dbReference>
<accession>A0A938B531</accession>
<evidence type="ECO:0000256" key="2">
    <source>
        <dbReference type="ARBA" id="ARBA00040643"/>
    </source>
</evidence>
<keyword evidence="1" id="KW-0325">Glycoprotein</keyword>
<comment type="caution">
    <text evidence="4">The sequence shown here is derived from an EMBL/GenBank/DDBJ whole genome shotgun (WGS) entry which is preliminary data.</text>
</comment>
<gene>
    <name evidence="4" type="ORF">FJZ47_23490</name>
</gene>
<reference evidence="4" key="1">
    <citation type="submission" date="2019-03" db="EMBL/GenBank/DDBJ databases">
        <title>Lake Tanganyika Metagenome-Assembled Genomes (MAGs).</title>
        <authorList>
            <person name="Tran P."/>
        </authorList>
    </citation>
    <scope>NUCLEOTIDE SEQUENCE</scope>
    <source>
        <strain evidence="4">K_DeepCast_65m_m2_066</strain>
    </source>
</reference>
<name>A0A938B531_UNCTE</name>
<dbReference type="Proteomes" id="UP000712673">
    <property type="component" value="Unassembled WGS sequence"/>
</dbReference>
<feature type="domain" description="Lipase maturation factor 1/2 C-terminal" evidence="3">
    <location>
        <begin position="2"/>
        <end position="124"/>
    </location>
</feature>
<dbReference type="EMBL" id="VGLS01001029">
    <property type="protein sequence ID" value="MBM3226739.1"/>
    <property type="molecule type" value="Genomic_DNA"/>
</dbReference>
<protein>
    <recommendedName>
        <fullName evidence="2">Lipase maturation factor 2</fullName>
    </recommendedName>
</protein>
<dbReference type="PANTHER" id="PTHR14463:SF5">
    <property type="entry name" value="LIPASE MATURATION FACTOR 2"/>
    <property type="match status" value="1"/>
</dbReference>
<sequence length="138" mass="16101">TSRPEIILEGSNDMQTWVPYAFAWKPGDVYHRPRFVAPYMPRLDWQMWFAALGSAPQHPWLRQLMEGLLQGKPTVAGLLAHNPFPDTPPRYLRAMVYRYDFTDVATRRATGAWWRRERQGLYMPVMSLRRAPQTGPRG</sequence>
<dbReference type="Pfam" id="PF25179">
    <property type="entry name" value="LMF1_C"/>
    <property type="match status" value="1"/>
</dbReference>
<dbReference type="InterPro" id="IPR057433">
    <property type="entry name" value="LMF1/2_C"/>
</dbReference>
<dbReference type="AlphaFoldDB" id="A0A938B531"/>
<dbReference type="GO" id="GO:0051604">
    <property type="term" value="P:protein maturation"/>
    <property type="evidence" value="ECO:0007669"/>
    <property type="project" value="InterPro"/>
</dbReference>
<evidence type="ECO:0000259" key="3">
    <source>
        <dbReference type="Pfam" id="PF25179"/>
    </source>
</evidence>
<evidence type="ECO:0000256" key="1">
    <source>
        <dbReference type="ARBA" id="ARBA00023180"/>
    </source>
</evidence>
<evidence type="ECO:0000313" key="4">
    <source>
        <dbReference type="EMBL" id="MBM3226739.1"/>
    </source>
</evidence>
<proteinExistence type="predicted"/>
<organism evidence="4 5">
    <name type="scientific">Tectimicrobiota bacterium</name>
    <dbReference type="NCBI Taxonomy" id="2528274"/>
    <lineage>
        <taxon>Bacteria</taxon>
        <taxon>Pseudomonadati</taxon>
        <taxon>Nitrospinota/Tectimicrobiota group</taxon>
        <taxon>Candidatus Tectimicrobiota</taxon>
    </lineage>
</organism>